<dbReference type="GO" id="GO:0005737">
    <property type="term" value="C:cytoplasm"/>
    <property type="evidence" value="ECO:0007669"/>
    <property type="project" value="UniProtKB-SubCell"/>
</dbReference>
<comment type="miscellaneous">
    <text evidence="7">The active site is located at the dimer interface.</text>
</comment>
<evidence type="ECO:0000256" key="1">
    <source>
        <dbReference type="ARBA" id="ARBA00022490"/>
    </source>
</evidence>
<comment type="cofactor">
    <cofactor evidence="7">
        <name>Zn(2+)</name>
        <dbReference type="ChEBI" id="CHEBI:29105"/>
    </cofactor>
    <cofactor evidence="7">
        <name>Mg(2+)</name>
        <dbReference type="ChEBI" id="CHEBI:18420"/>
    </cofactor>
    <cofactor evidence="7">
        <name>Co(2+)</name>
        <dbReference type="ChEBI" id="CHEBI:48828"/>
    </cofactor>
    <text evidence="7">Binds 1 divalent metal cation per subunit. Can use ions such as Zn(2+), Mg(2+) or Co(2+).</text>
</comment>
<evidence type="ECO:0000256" key="2">
    <source>
        <dbReference type="ARBA" id="ARBA00022723"/>
    </source>
</evidence>
<keyword evidence="5 7" id="KW-0520">NAD</keyword>
<evidence type="ECO:0000256" key="5">
    <source>
        <dbReference type="ARBA" id="ARBA00023027"/>
    </source>
</evidence>
<dbReference type="NCBIfam" id="TIGR00557">
    <property type="entry name" value="pdxA"/>
    <property type="match status" value="1"/>
</dbReference>
<dbReference type="Gene3D" id="3.40.718.10">
    <property type="entry name" value="Isopropylmalate Dehydrogenase"/>
    <property type="match status" value="1"/>
</dbReference>
<organism evidence="8 9">
    <name type="scientific">Bradyrhizobium nanningense</name>
    <dbReference type="NCBI Taxonomy" id="1325118"/>
    <lineage>
        <taxon>Bacteria</taxon>
        <taxon>Pseudomonadati</taxon>
        <taxon>Pseudomonadota</taxon>
        <taxon>Alphaproteobacteria</taxon>
        <taxon>Hyphomicrobiales</taxon>
        <taxon>Nitrobacteraceae</taxon>
        <taxon>Bradyrhizobium</taxon>
    </lineage>
</organism>
<evidence type="ECO:0000256" key="4">
    <source>
        <dbReference type="ARBA" id="ARBA00023002"/>
    </source>
</evidence>
<dbReference type="EC" id="1.1.1.262" evidence="7"/>
<feature type="binding site" evidence="7">
    <location>
        <position position="148"/>
    </location>
    <ligand>
        <name>substrate</name>
    </ligand>
</feature>
<evidence type="ECO:0000256" key="3">
    <source>
        <dbReference type="ARBA" id="ARBA00022857"/>
    </source>
</evidence>
<feature type="binding site" evidence="7">
    <location>
        <position position="308"/>
    </location>
    <ligand>
        <name>substrate</name>
    </ligand>
</feature>
<gene>
    <name evidence="7 8" type="primary">pdxA</name>
    <name evidence="8" type="ORF">XH99_08420</name>
</gene>
<dbReference type="GO" id="GO:0050897">
    <property type="term" value="F:cobalt ion binding"/>
    <property type="evidence" value="ECO:0007669"/>
    <property type="project" value="UniProtKB-UniRule"/>
</dbReference>
<keyword evidence="1 7" id="KW-0963">Cytoplasm</keyword>
<comment type="caution">
    <text evidence="8">The sequence shown here is derived from an EMBL/GenBank/DDBJ whole genome shotgun (WGS) entry which is preliminary data.</text>
</comment>
<dbReference type="Pfam" id="PF04166">
    <property type="entry name" value="PdxA"/>
    <property type="match status" value="1"/>
</dbReference>
<keyword evidence="7" id="KW-0170">Cobalt</keyword>
<dbReference type="InterPro" id="IPR037510">
    <property type="entry name" value="PdxA"/>
</dbReference>
<sequence length="346" mass="36331">MADRAAKPLPLPLALTLGEPAGIGPDITIAAWLRRRELNLPAFYLLGDEALIARRAKALAPSLGAEIRTAAVSPGEAASAFIDALPVVATGERATAEPGKPDASSAPAALASIRQAVTDVREGRAGAIVTNPIAKSVLYRSGFRHPGHTEFLAELAAENGRVPQPVMMLWSPQLAVVPVTIHVSLRDALGELTSELIVSTVRIVATELKSRFGIARPRIAVSGLNPHAGEDGSLGHEEQTIIAPALRTLRGDGIETRGPLPADTMFHEAARSTYDCAICMYHDQALIPIKTVAFDNAVNVTLGLPFVRTSPDHGTAFDIAGTAKANPASLIAALRLASRMAASQDK</sequence>
<protein>
    <recommendedName>
        <fullName evidence="7">4-hydroxythreonine-4-phosphate dehydrogenase</fullName>
        <ecNumber evidence="7">1.1.1.262</ecNumber>
    </recommendedName>
    <alternativeName>
        <fullName evidence="7">4-(phosphohydroxy)-L-threonine dehydrogenase</fullName>
    </alternativeName>
</protein>
<dbReference type="GO" id="GO:0050570">
    <property type="term" value="F:4-hydroxythreonine-4-phosphate dehydrogenase activity"/>
    <property type="evidence" value="ECO:0007669"/>
    <property type="project" value="UniProtKB-UniRule"/>
</dbReference>
<dbReference type="OrthoDB" id="9801783at2"/>
<dbReference type="SUPFAM" id="SSF53659">
    <property type="entry name" value="Isocitrate/Isopropylmalate dehydrogenase-like"/>
    <property type="match status" value="1"/>
</dbReference>
<keyword evidence="9" id="KW-1185">Reference proteome</keyword>
<accession>A0A4V1L320</accession>
<feature type="binding site" evidence="7">
    <location>
        <position position="227"/>
    </location>
    <ligand>
        <name>a divalent metal cation</name>
        <dbReference type="ChEBI" id="CHEBI:60240"/>
        <note>ligand shared between dimeric partners</note>
    </ligand>
</feature>
<dbReference type="Proteomes" id="UP000289546">
    <property type="component" value="Unassembled WGS sequence"/>
</dbReference>
<comment type="subunit">
    <text evidence="7">Homodimer.</text>
</comment>
<dbReference type="RefSeq" id="WP_128917540.1">
    <property type="nucleotide sequence ID" value="NZ_LBJC01000005.1"/>
</dbReference>
<dbReference type="GO" id="GO:0042823">
    <property type="term" value="P:pyridoxal phosphate biosynthetic process"/>
    <property type="evidence" value="ECO:0007669"/>
    <property type="project" value="UniProtKB-UniRule"/>
</dbReference>
<comment type="similarity">
    <text evidence="7">Belongs to the PdxA family.</text>
</comment>
<reference evidence="8 9" key="1">
    <citation type="submission" date="2015-04" db="EMBL/GenBank/DDBJ databases">
        <title>Comparative genomics of rhizobia nodulating Arachis hypogaea in China.</title>
        <authorList>
            <person name="Li Y."/>
        </authorList>
    </citation>
    <scope>NUCLEOTIDE SEQUENCE [LARGE SCALE GENOMIC DNA]</scope>
    <source>
        <strain evidence="8 9">CCBAU 51757</strain>
    </source>
</reference>
<feature type="binding site" evidence="7">
    <location>
        <position position="290"/>
    </location>
    <ligand>
        <name>substrate</name>
    </ligand>
</feature>
<dbReference type="GO" id="GO:0051287">
    <property type="term" value="F:NAD binding"/>
    <property type="evidence" value="ECO:0007669"/>
    <property type="project" value="InterPro"/>
</dbReference>
<dbReference type="HAMAP" id="MF_00536">
    <property type="entry name" value="PdxA"/>
    <property type="match status" value="1"/>
</dbReference>
<dbReference type="InterPro" id="IPR005255">
    <property type="entry name" value="PdxA_fam"/>
</dbReference>
<keyword evidence="4 7" id="KW-0560">Oxidoreductase</keyword>
<feature type="binding site" evidence="7">
    <location>
        <position position="299"/>
    </location>
    <ligand>
        <name>substrate</name>
    </ligand>
</feature>
<evidence type="ECO:0000256" key="7">
    <source>
        <dbReference type="HAMAP-Rule" id="MF_00536"/>
    </source>
</evidence>
<feature type="binding site" evidence="7">
    <location>
        <position position="282"/>
    </location>
    <ligand>
        <name>a divalent metal cation</name>
        <dbReference type="ChEBI" id="CHEBI:60240"/>
        <note>ligand shared between dimeric partners</note>
    </ligand>
</feature>
<keyword evidence="2 7" id="KW-0479">Metal-binding</keyword>
<feature type="binding site" evidence="7">
    <location>
        <position position="182"/>
    </location>
    <ligand>
        <name>a divalent metal cation</name>
        <dbReference type="ChEBI" id="CHEBI:60240"/>
        <note>ligand shared between dimeric partners</note>
    </ligand>
</feature>
<comment type="pathway">
    <text evidence="7">Cofactor biosynthesis; pyridoxine 5'-phosphate biosynthesis; pyridoxine 5'-phosphate from D-erythrose 4-phosphate: step 4/5.</text>
</comment>
<dbReference type="PANTHER" id="PTHR30004:SF6">
    <property type="entry name" value="D-THREONATE 4-PHOSPHATE DEHYDROGENASE"/>
    <property type="match status" value="1"/>
</dbReference>
<keyword evidence="6 7" id="KW-0664">Pyridoxine biosynthesis</keyword>
<proteinExistence type="inferred from homology"/>
<dbReference type="UniPathway" id="UPA00244">
    <property type="reaction ID" value="UER00312"/>
</dbReference>
<keyword evidence="7" id="KW-0460">Magnesium</keyword>
<comment type="subcellular location">
    <subcellularLocation>
        <location evidence="7">Cytoplasm</location>
    </subcellularLocation>
</comment>
<dbReference type="AlphaFoldDB" id="A0A4V1L320"/>
<dbReference type="NCBIfam" id="NF003699">
    <property type="entry name" value="PRK05312.1"/>
    <property type="match status" value="1"/>
</dbReference>
<name>A0A4V1L320_9BRAD</name>
<evidence type="ECO:0000256" key="6">
    <source>
        <dbReference type="ARBA" id="ARBA00023096"/>
    </source>
</evidence>
<dbReference type="GO" id="GO:0008615">
    <property type="term" value="P:pyridoxine biosynthetic process"/>
    <property type="evidence" value="ECO:0007669"/>
    <property type="project" value="UniProtKB-UniRule"/>
</dbReference>
<comment type="catalytic activity">
    <reaction evidence="7">
        <text>4-(phosphooxy)-L-threonine + NAD(+) = 3-amino-2-oxopropyl phosphate + CO2 + NADH</text>
        <dbReference type="Rhea" id="RHEA:32275"/>
        <dbReference type="ChEBI" id="CHEBI:16526"/>
        <dbReference type="ChEBI" id="CHEBI:57279"/>
        <dbReference type="ChEBI" id="CHEBI:57540"/>
        <dbReference type="ChEBI" id="CHEBI:57945"/>
        <dbReference type="ChEBI" id="CHEBI:58452"/>
        <dbReference type="EC" id="1.1.1.262"/>
    </reaction>
</comment>
<feature type="binding site" evidence="7">
    <location>
        <position position="149"/>
    </location>
    <ligand>
        <name>substrate</name>
    </ligand>
</feature>
<evidence type="ECO:0000313" key="9">
    <source>
        <dbReference type="Proteomes" id="UP000289546"/>
    </source>
</evidence>
<dbReference type="PANTHER" id="PTHR30004">
    <property type="entry name" value="4-HYDROXYTHREONINE-4-PHOSPHATE DEHYDROGENASE"/>
    <property type="match status" value="1"/>
</dbReference>
<comment type="function">
    <text evidence="7">Catalyzes the NAD(P)-dependent oxidation of 4-(phosphooxy)-L-threonine (HTP) into 2-amino-3-oxo-4-(phosphooxy)butyric acid which spontaneously decarboxylates to form 3-amino-2-oxopropyl phosphate (AHAP).</text>
</comment>
<evidence type="ECO:0000313" key="8">
    <source>
        <dbReference type="EMBL" id="RXH35734.1"/>
    </source>
</evidence>
<dbReference type="GO" id="GO:0000287">
    <property type="term" value="F:magnesium ion binding"/>
    <property type="evidence" value="ECO:0007669"/>
    <property type="project" value="UniProtKB-UniRule"/>
</dbReference>
<dbReference type="GO" id="GO:0008270">
    <property type="term" value="F:zinc ion binding"/>
    <property type="evidence" value="ECO:0007669"/>
    <property type="project" value="UniProtKB-UniRule"/>
</dbReference>
<keyword evidence="7" id="KW-0862">Zinc</keyword>
<dbReference type="EMBL" id="LBJQ01000012">
    <property type="protein sequence ID" value="RXH35734.1"/>
    <property type="molecule type" value="Genomic_DNA"/>
</dbReference>
<keyword evidence="3 7" id="KW-0521">NADP</keyword>